<gene>
    <name evidence="2" type="ORF">BDQ12DRAFT_329950</name>
</gene>
<sequence length="125" mass="13631">MAYTLVDVSLDALCPCTRIACLVYLLATCLSSWTCFRNPGCRVGSRSGACSYQSHPLLDLSSCTGIYVLFAGLLYHYNIRHQAIENVLKEPQVVGSAVACPLSCRRVEALLCLSIIRVCIFGYCG</sequence>
<keyword evidence="1" id="KW-0472">Membrane</keyword>
<name>A0A5C3LQ39_9AGAR</name>
<keyword evidence="1" id="KW-1133">Transmembrane helix</keyword>
<organism evidence="2 3">
    <name type="scientific">Crucibulum laeve</name>
    <dbReference type="NCBI Taxonomy" id="68775"/>
    <lineage>
        <taxon>Eukaryota</taxon>
        <taxon>Fungi</taxon>
        <taxon>Dikarya</taxon>
        <taxon>Basidiomycota</taxon>
        <taxon>Agaricomycotina</taxon>
        <taxon>Agaricomycetes</taxon>
        <taxon>Agaricomycetidae</taxon>
        <taxon>Agaricales</taxon>
        <taxon>Agaricineae</taxon>
        <taxon>Nidulariaceae</taxon>
        <taxon>Crucibulum</taxon>
    </lineage>
</organism>
<evidence type="ECO:0000313" key="3">
    <source>
        <dbReference type="Proteomes" id="UP000308652"/>
    </source>
</evidence>
<reference evidence="2 3" key="1">
    <citation type="journal article" date="2019" name="Nat. Ecol. Evol.">
        <title>Megaphylogeny resolves global patterns of mushroom evolution.</title>
        <authorList>
            <person name="Varga T."/>
            <person name="Krizsan K."/>
            <person name="Foldi C."/>
            <person name="Dima B."/>
            <person name="Sanchez-Garcia M."/>
            <person name="Sanchez-Ramirez S."/>
            <person name="Szollosi G.J."/>
            <person name="Szarkandi J.G."/>
            <person name="Papp V."/>
            <person name="Albert L."/>
            <person name="Andreopoulos W."/>
            <person name="Angelini C."/>
            <person name="Antonin V."/>
            <person name="Barry K.W."/>
            <person name="Bougher N.L."/>
            <person name="Buchanan P."/>
            <person name="Buyck B."/>
            <person name="Bense V."/>
            <person name="Catcheside P."/>
            <person name="Chovatia M."/>
            <person name="Cooper J."/>
            <person name="Damon W."/>
            <person name="Desjardin D."/>
            <person name="Finy P."/>
            <person name="Geml J."/>
            <person name="Haridas S."/>
            <person name="Hughes K."/>
            <person name="Justo A."/>
            <person name="Karasinski D."/>
            <person name="Kautmanova I."/>
            <person name="Kiss B."/>
            <person name="Kocsube S."/>
            <person name="Kotiranta H."/>
            <person name="LaButti K.M."/>
            <person name="Lechner B.E."/>
            <person name="Liimatainen K."/>
            <person name="Lipzen A."/>
            <person name="Lukacs Z."/>
            <person name="Mihaltcheva S."/>
            <person name="Morgado L.N."/>
            <person name="Niskanen T."/>
            <person name="Noordeloos M.E."/>
            <person name="Ohm R.A."/>
            <person name="Ortiz-Santana B."/>
            <person name="Ovrebo C."/>
            <person name="Racz N."/>
            <person name="Riley R."/>
            <person name="Savchenko A."/>
            <person name="Shiryaev A."/>
            <person name="Soop K."/>
            <person name="Spirin V."/>
            <person name="Szebenyi C."/>
            <person name="Tomsovsky M."/>
            <person name="Tulloss R.E."/>
            <person name="Uehling J."/>
            <person name="Grigoriev I.V."/>
            <person name="Vagvolgyi C."/>
            <person name="Papp T."/>
            <person name="Martin F.M."/>
            <person name="Miettinen O."/>
            <person name="Hibbett D.S."/>
            <person name="Nagy L.G."/>
        </authorList>
    </citation>
    <scope>NUCLEOTIDE SEQUENCE [LARGE SCALE GENOMIC DNA]</scope>
    <source>
        <strain evidence="2 3">CBS 166.37</strain>
    </source>
</reference>
<dbReference type="EMBL" id="ML213626">
    <property type="protein sequence ID" value="TFK34990.1"/>
    <property type="molecule type" value="Genomic_DNA"/>
</dbReference>
<keyword evidence="1" id="KW-0812">Transmembrane</keyword>
<feature type="transmembrane region" description="Helical" evidence="1">
    <location>
        <begin position="57"/>
        <end position="77"/>
    </location>
</feature>
<accession>A0A5C3LQ39</accession>
<evidence type="ECO:0000313" key="2">
    <source>
        <dbReference type="EMBL" id="TFK34990.1"/>
    </source>
</evidence>
<proteinExistence type="predicted"/>
<protein>
    <submittedName>
        <fullName evidence="2">Uncharacterized protein</fullName>
    </submittedName>
</protein>
<evidence type="ECO:0000256" key="1">
    <source>
        <dbReference type="SAM" id="Phobius"/>
    </source>
</evidence>
<dbReference type="AlphaFoldDB" id="A0A5C3LQ39"/>
<dbReference type="Proteomes" id="UP000308652">
    <property type="component" value="Unassembled WGS sequence"/>
</dbReference>
<keyword evidence="3" id="KW-1185">Reference proteome</keyword>